<proteinExistence type="predicted"/>
<sequence length="252" mass="27154">MAKLNGLALSSLVAGALVSFAATTVEAAPVVPADHEALMSDLVAALVGVDPSENRNNWAAPNESCAITWASRTSVPSALTRGSCFFTLALREAYPNVTPTRLSQWFGSSNPSAAVYYDHIVEENRFWRLFDPAEVLVGDVLAVKYTTSGNVTVGYTLVVKGIEYQQTFSDGTERYVVEVVDSSNDPHGVHDTRYVSGGPHVAGVGSGFLFLDADPVTGDYKGHSWSLQNQNQSSYYSIATRPIVVGRFDPNR</sequence>
<dbReference type="EMBL" id="CP012159">
    <property type="protein sequence ID" value="AKT37690.1"/>
    <property type="molecule type" value="Genomic_DNA"/>
</dbReference>
<feature type="signal peptide" evidence="1">
    <location>
        <begin position="1"/>
        <end position="27"/>
    </location>
</feature>
<evidence type="ECO:0000313" key="3">
    <source>
        <dbReference type="Proteomes" id="UP000067626"/>
    </source>
</evidence>
<dbReference type="OrthoDB" id="5518612at2"/>
<dbReference type="RefSeq" id="WP_050430022.1">
    <property type="nucleotide sequence ID" value="NZ_CP012159.1"/>
</dbReference>
<organism evidence="2 3">
    <name type="scientific">Chondromyces crocatus</name>
    <dbReference type="NCBI Taxonomy" id="52"/>
    <lineage>
        <taxon>Bacteria</taxon>
        <taxon>Pseudomonadati</taxon>
        <taxon>Myxococcota</taxon>
        <taxon>Polyangia</taxon>
        <taxon>Polyangiales</taxon>
        <taxon>Polyangiaceae</taxon>
        <taxon>Chondromyces</taxon>
    </lineage>
</organism>
<evidence type="ECO:0000256" key="1">
    <source>
        <dbReference type="SAM" id="SignalP"/>
    </source>
</evidence>
<protein>
    <submittedName>
        <fullName evidence="2">Uncharacterized protein</fullName>
    </submittedName>
</protein>
<accession>A0A0K1EA00</accession>
<dbReference type="KEGG" id="ccro:CMC5_018320"/>
<feature type="chain" id="PRO_5005459103" evidence="1">
    <location>
        <begin position="28"/>
        <end position="252"/>
    </location>
</feature>
<keyword evidence="3" id="KW-1185">Reference proteome</keyword>
<reference evidence="2 3" key="1">
    <citation type="submission" date="2015-07" db="EMBL/GenBank/DDBJ databases">
        <title>Genome analysis of myxobacterium Chondromyces crocatus Cm c5 reveals a high potential for natural compound synthesis and the genetic basis for the loss of fruiting body formation.</title>
        <authorList>
            <person name="Zaburannyi N."/>
            <person name="Bunk B."/>
            <person name="Maier J."/>
            <person name="Overmann J."/>
            <person name="Mueller R."/>
        </authorList>
    </citation>
    <scope>NUCLEOTIDE SEQUENCE [LARGE SCALE GENOMIC DNA]</scope>
    <source>
        <strain evidence="2 3">Cm c5</strain>
    </source>
</reference>
<name>A0A0K1EA00_CHOCO</name>
<keyword evidence="1" id="KW-0732">Signal</keyword>
<dbReference type="Proteomes" id="UP000067626">
    <property type="component" value="Chromosome"/>
</dbReference>
<dbReference type="AlphaFoldDB" id="A0A0K1EA00"/>
<evidence type="ECO:0000313" key="2">
    <source>
        <dbReference type="EMBL" id="AKT37690.1"/>
    </source>
</evidence>
<gene>
    <name evidence="2" type="ORF">CMC5_018320</name>
</gene>